<name>K1SDW1_9ZZZZ</name>
<sequence length="63" mass="7105">MHYRIFSILVTFVCLFGCALTTAAQDVNNTDETEKPVILYSGTPKKYEIADIKVEGAQNYEIM</sequence>
<gene>
    <name evidence="1" type="ORF">OBE_11416</name>
</gene>
<evidence type="ECO:0000313" key="1">
    <source>
        <dbReference type="EMBL" id="EKC55733.1"/>
    </source>
</evidence>
<organism evidence="1">
    <name type="scientific">human gut metagenome</name>
    <dbReference type="NCBI Taxonomy" id="408170"/>
    <lineage>
        <taxon>unclassified sequences</taxon>
        <taxon>metagenomes</taxon>
        <taxon>organismal metagenomes</taxon>
    </lineage>
</organism>
<comment type="caution">
    <text evidence="1">The sequence shown here is derived from an EMBL/GenBank/DDBJ whole genome shotgun (WGS) entry which is preliminary data.</text>
</comment>
<accession>K1SDW1</accession>
<proteinExistence type="predicted"/>
<protein>
    <submittedName>
        <fullName evidence="1">Uncharacterized protein</fullName>
    </submittedName>
</protein>
<dbReference type="EMBL" id="AJWZ01007863">
    <property type="protein sequence ID" value="EKC55733.1"/>
    <property type="molecule type" value="Genomic_DNA"/>
</dbReference>
<reference evidence="1" key="1">
    <citation type="journal article" date="2013" name="Environ. Microbiol.">
        <title>Microbiota from the distal guts of lean and obese adolescents exhibit partial functional redundancy besides clear differences in community structure.</title>
        <authorList>
            <person name="Ferrer M."/>
            <person name="Ruiz A."/>
            <person name="Lanza F."/>
            <person name="Haange S.B."/>
            <person name="Oberbach A."/>
            <person name="Till H."/>
            <person name="Bargiela R."/>
            <person name="Campoy C."/>
            <person name="Segura M.T."/>
            <person name="Richter M."/>
            <person name="von Bergen M."/>
            <person name="Seifert J."/>
            <person name="Suarez A."/>
        </authorList>
    </citation>
    <scope>NUCLEOTIDE SEQUENCE</scope>
</reference>
<dbReference type="AlphaFoldDB" id="K1SDW1"/>